<accession>A0A2K9P2U4</accession>
<dbReference type="PANTHER" id="PTHR39184">
    <property type="match status" value="1"/>
</dbReference>
<dbReference type="PANTHER" id="PTHR39184:SF1">
    <property type="entry name" value="PBSX PHAGE TERMINASE LARGE SUBUNIT"/>
    <property type="match status" value="1"/>
</dbReference>
<dbReference type="Gene3D" id="3.30.420.280">
    <property type="match status" value="1"/>
</dbReference>
<dbReference type="EMBL" id="CP020991">
    <property type="protein sequence ID" value="AUO19573.1"/>
    <property type="molecule type" value="Genomic_DNA"/>
</dbReference>
<reference evidence="1 2" key="1">
    <citation type="submission" date="2017-04" db="EMBL/GenBank/DDBJ databases">
        <title>Monoglobus pectinilyticus 14 draft genome.</title>
        <authorList>
            <person name="Kim C."/>
            <person name="Rosendale D.I."/>
            <person name="Kelly W.J."/>
            <person name="Tannock G.W."/>
            <person name="Patchett M.L."/>
            <person name="Jordens J.Z."/>
        </authorList>
    </citation>
    <scope>NUCLEOTIDE SEQUENCE [LARGE SCALE GENOMIC DNA]</scope>
    <source>
        <strain evidence="1 2">14</strain>
    </source>
</reference>
<proteinExistence type="predicted"/>
<dbReference type="KEGG" id="mpec:B9O19_01412"/>
<gene>
    <name evidence="1" type="ORF">B9O19_01412</name>
</gene>
<dbReference type="InterPro" id="IPR052380">
    <property type="entry name" value="Viral_DNA_packaging_terminase"/>
</dbReference>
<name>A0A2K9P2U4_9FIRM</name>
<evidence type="ECO:0000313" key="1">
    <source>
        <dbReference type="EMBL" id="AUO19573.1"/>
    </source>
</evidence>
<dbReference type="RefSeq" id="WP_102365771.1">
    <property type="nucleotide sequence ID" value="NZ_CP020991.1"/>
</dbReference>
<dbReference type="Proteomes" id="UP000235589">
    <property type="component" value="Chromosome"/>
</dbReference>
<protein>
    <submittedName>
        <fullName evidence="1">Phage terminase, large subunit</fullName>
    </submittedName>
</protein>
<organism evidence="1 2">
    <name type="scientific">Monoglobus pectinilyticus</name>
    <dbReference type="NCBI Taxonomy" id="1981510"/>
    <lineage>
        <taxon>Bacteria</taxon>
        <taxon>Bacillati</taxon>
        <taxon>Bacillota</taxon>
        <taxon>Clostridia</taxon>
        <taxon>Monoglobales</taxon>
        <taxon>Monoglobaceae</taxon>
        <taxon>Monoglobus</taxon>
    </lineage>
</organism>
<dbReference type="InterPro" id="IPR027417">
    <property type="entry name" value="P-loop_NTPase"/>
</dbReference>
<dbReference type="Gene3D" id="3.40.50.300">
    <property type="entry name" value="P-loop containing nucleotide triphosphate hydrolases"/>
    <property type="match status" value="1"/>
</dbReference>
<keyword evidence="2" id="KW-1185">Reference proteome</keyword>
<evidence type="ECO:0000313" key="2">
    <source>
        <dbReference type="Proteomes" id="UP000235589"/>
    </source>
</evidence>
<dbReference type="AlphaFoldDB" id="A0A2K9P2U4"/>
<dbReference type="OrthoDB" id="9768556at2"/>
<sequence>MDSKLKLEITKTQLKFIESKADEVLFGGAAGGGKSYGQLVDALLFALKYPRSIQLVLRRTFPELEHSLIMNSLLIYPTSVASYKVSSRKWIFKNGSVIEFGFCQSETDVLRYQGAEYDIVRFDELTHFTENQYTYLLSRVRGTNGYPKQIKSSTNPGGIGHNWVKRRFIDGYEPGVEHKTEFDTKRLFIPSFVQDNKFLMNLDKDYIKRLEQLPENERRALLFGEWDIFDGQVFTEWKNDIRGYKSRKFSHVIKPFEIPKEWRRFRAFDFGYSKPFAVSWYAVDYDGRAYNYRELYGCAGKPDVGIRWTAQKIADKILELEEDETKAGCKITGIADPAIWNATGSAEGSIAEMMEKRGVYFEKGKNDRLAGKMQVHYRLAFDAEGFPMLYFFEGKCSNMIRTLPELKYDSINPEDVDTKQEDHLYDALKYFLMSNPITPNNFDTSDNIEEYSPIWTEKNSSFERFIV</sequence>
<dbReference type="GeneID" id="98062812"/>
<dbReference type="Pfam" id="PF03237">
    <property type="entry name" value="Terminase_6N"/>
    <property type="match status" value="1"/>
</dbReference>